<protein>
    <submittedName>
        <fullName evidence="2">Restriction endonuclease</fullName>
        <ecNumber evidence="2">3.1.21.-</ecNumber>
    </submittedName>
</protein>
<comment type="caution">
    <text evidence="2">The sequence shown here is derived from an EMBL/GenBank/DDBJ whole genome shotgun (WGS) entry which is preliminary data.</text>
</comment>
<feature type="domain" description="Restriction endonuclease type IV Mrr" evidence="1">
    <location>
        <begin position="203"/>
        <end position="264"/>
    </location>
</feature>
<dbReference type="SUPFAM" id="SSF52980">
    <property type="entry name" value="Restriction endonuclease-like"/>
    <property type="match status" value="1"/>
</dbReference>
<dbReference type="RefSeq" id="WP_377150892.1">
    <property type="nucleotide sequence ID" value="NZ_JBHSAF010000002.1"/>
</dbReference>
<dbReference type="InterPro" id="IPR011856">
    <property type="entry name" value="tRNA_endonuc-like_dom_sf"/>
</dbReference>
<proteinExistence type="predicted"/>
<dbReference type="GO" id="GO:0004519">
    <property type="term" value="F:endonuclease activity"/>
    <property type="evidence" value="ECO:0007669"/>
    <property type="project" value="UniProtKB-KW"/>
</dbReference>
<dbReference type="EMBL" id="JBHSAF010000002">
    <property type="protein sequence ID" value="MFC3912742.1"/>
    <property type="molecule type" value="Genomic_DNA"/>
</dbReference>
<gene>
    <name evidence="2" type="ORF">ACFOSS_04550</name>
</gene>
<keyword evidence="2" id="KW-0540">Nuclease</keyword>
<organism evidence="2 3">
    <name type="scientific">Pseudaeromonas sharmana</name>
    <dbReference type="NCBI Taxonomy" id="328412"/>
    <lineage>
        <taxon>Bacteria</taxon>
        <taxon>Pseudomonadati</taxon>
        <taxon>Pseudomonadota</taxon>
        <taxon>Gammaproteobacteria</taxon>
        <taxon>Aeromonadales</taxon>
        <taxon>Aeromonadaceae</taxon>
        <taxon>Pseudaeromonas</taxon>
    </lineage>
</organism>
<evidence type="ECO:0000313" key="3">
    <source>
        <dbReference type="Proteomes" id="UP001595692"/>
    </source>
</evidence>
<keyword evidence="3" id="KW-1185">Reference proteome</keyword>
<name>A0ABV8CKL1_9GAMM</name>
<dbReference type="InterPro" id="IPR011335">
    <property type="entry name" value="Restrct_endonuc-II-like"/>
</dbReference>
<dbReference type="Proteomes" id="UP001595692">
    <property type="component" value="Unassembled WGS sequence"/>
</dbReference>
<dbReference type="Gene3D" id="3.40.1350.10">
    <property type="match status" value="1"/>
</dbReference>
<keyword evidence="2" id="KW-0378">Hydrolase</keyword>
<evidence type="ECO:0000313" key="2">
    <source>
        <dbReference type="EMBL" id="MFC3912742.1"/>
    </source>
</evidence>
<evidence type="ECO:0000259" key="1">
    <source>
        <dbReference type="Pfam" id="PF04471"/>
    </source>
</evidence>
<dbReference type="EC" id="3.1.21.-" evidence="2"/>
<sequence>MAYIELNDFFTSNSKDVVVTGLSVGCLSLTDTTYLVTHETIMPVELSGIEIDRKIVNSCEDNSHVGILLRMNKPYDFNRCKTYIEETNETVFQAFISTDINESKTLQSMILDKNGLIEELVTPLFNEADTYRDVLIRKYQQLSFTDEYDEIDDSQFITEAKKFILKKLGYSDSKLEFCSRILTSYIAELASDEPEDIDFNSIVSPYEYETLCSRILKENNWKSFNTPKSGDQGADVIAEKNGKRIVLQCKMYNQPVGNKAVQEIFFS</sequence>
<accession>A0ABV8CKL1</accession>
<dbReference type="Pfam" id="PF04471">
    <property type="entry name" value="Mrr_cat"/>
    <property type="match status" value="1"/>
</dbReference>
<keyword evidence="2" id="KW-0255">Endonuclease</keyword>
<dbReference type="GO" id="GO:0016787">
    <property type="term" value="F:hydrolase activity"/>
    <property type="evidence" value="ECO:0007669"/>
    <property type="project" value="UniProtKB-KW"/>
</dbReference>
<dbReference type="InterPro" id="IPR007560">
    <property type="entry name" value="Restrct_endonuc_IV_Mrr"/>
</dbReference>
<reference evidence="3" key="1">
    <citation type="journal article" date="2019" name="Int. J. Syst. Evol. Microbiol.">
        <title>The Global Catalogue of Microorganisms (GCM) 10K type strain sequencing project: providing services to taxonomists for standard genome sequencing and annotation.</title>
        <authorList>
            <consortium name="The Broad Institute Genomics Platform"/>
            <consortium name="The Broad Institute Genome Sequencing Center for Infectious Disease"/>
            <person name="Wu L."/>
            <person name="Ma J."/>
        </authorList>
    </citation>
    <scope>NUCLEOTIDE SEQUENCE [LARGE SCALE GENOMIC DNA]</scope>
    <source>
        <strain evidence="3">CCUG 54939</strain>
    </source>
</reference>